<evidence type="ECO:0000313" key="8">
    <source>
        <dbReference type="Proteomes" id="UP000036958"/>
    </source>
</evidence>
<dbReference type="AlphaFoldDB" id="A0A0L8VF71"/>
<evidence type="ECO:0000313" key="7">
    <source>
        <dbReference type="EMBL" id="KOH47106.1"/>
    </source>
</evidence>
<dbReference type="PATRIC" id="fig|1409788.3.peg.75"/>
<dbReference type="GO" id="GO:0000166">
    <property type="term" value="F:nucleotide binding"/>
    <property type="evidence" value="ECO:0007669"/>
    <property type="project" value="UniProtKB-KW"/>
</dbReference>
<dbReference type="EMBL" id="LGIA01000005">
    <property type="protein sequence ID" value="KOH47106.1"/>
    <property type="molecule type" value="Genomic_DNA"/>
</dbReference>
<dbReference type="InterPro" id="IPR037038">
    <property type="entry name" value="HepT-like_sf"/>
</dbReference>
<dbReference type="PANTHER" id="PTHR34139">
    <property type="entry name" value="UPF0331 PROTEIN MJ0127"/>
    <property type="match status" value="1"/>
</dbReference>
<organism evidence="7 8">
    <name type="scientific">Sunxiuqinia dokdonensis</name>
    <dbReference type="NCBI Taxonomy" id="1409788"/>
    <lineage>
        <taxon>Bacteria</taxon>
        <taxon>Pseudomonadati</taxon>
        <taxon>Bacteroidota</taxon>
        <taxon>Bacteroidia</taxon>
        <taxon>Marinilabiliales</taxon>
        <taxon>Prolixibacteraceae</taxon>
        <taxon>Sunxiuqinia</taxon>
    </lineage>
</organism>
<comment type="caution">
    <text evidence="7">The sequence shown here is derived from an EMBL/GenBank/DDBJ whole genome shotgun (WGS) entry which is preliminary data.</text>
</comment>
<dbReference type="InterPro" id="IPR008201">
    <property type="entry name" value="HepT-like"/>
</dbReference>
<keyword evidence="3" id="KW-0540">Nuclease</keyword>
<dbReference type="GO" id="GO:0110001">
    <property type="term" value="C:toxin-antitoxin complex"/>
    <property type="evidence" value="ECO:0007669"/>
    <property type="project" value="InterPro"/>
</dbReference>
<protein>
    <submittedName>
        <fullName evidence="7">Antitoxin</fullName>
    </submittedName>
</protein>
<reference evidence="8" key="1">
    <citation type="submission" date="2015-07" db="EMBL/GenBank/DDBJ databases">
        <title>Genome sequencing of Sunxiuqinia dokdonensis strain SK.</title>
        <authorList>
            <person name="Ahn S."/>
            <person name="Kim B.-C."/>
        </authorList>
    </citation>
    <scope>NUCLEOTIDE SEQUENCE [LARGE SCALE GENOMIC DNA]</scope>
    <source>
        <strain evidence="8">SK</strain>
    </source>
</reference>
<evidence type="ECO:0000256" key="1">
    <source>
        <dbReference type="ARBA" id="ARBA00022553"/>
    </source>
</evidence>
<dbReference type="Gene3D" id="1.20.120.580">
    <property type="entry name" value="bsu32300-like"/>
    <property type="match status" value="1"/>
</dbReference>
<name>A0A0L8VF71_9BACT</name>
<dbReference type="InterPro" id="IPR051813">
    <property type="entry name" value="HepT_RNase_toxin"/>
</dbReference>
<dbReference type="Proteomes" id="UP000036958">
    <property type="component" value="Unassembled WGS sequence"/>
</dbReference>
<dbReference type="RefSeq" id="WP_053178680.1">
    <property type="nucleotide sequence ID" value="NZ_LGIA01000005.1"/>
</dbReference>
<dbReference type="GO" id="GO:0004540">
    <property type="term" value="F:RNA nuclease activity"/>
    <property type="evidence" value="ECO:0007669"/>
    <property type="project" value="InterPro"/>
</dbReference>
<keyword evidence="8" id="KW-1185">Reference proteome</keyword>
<evidence type="ECO:0000256" key="4">
    <source>
        <dbReference type="ARBA" id="ARBA00022741"/>
    </source>
</evidence>
<sequence>MFDRMLAFEIITLIDENLKTVLQRTKHLKSADDFTSSEAGMILLDSVCMKLIAVGESIKNLDKITNKELLPNYSQIQWKQAMGMRDIIVHHYFDVDAEQIFNTLQEDIPTLISVLVKIKNELKP</sequence>
<proteinExistence type="inferred from homology"/>
<dbReference type="PANTHER" id="PTHR34139:SF1">
    <property type="entry name" value="RNASE MJ1380-RELATED"/>
    <property type="match status" value="1"/>
</dbReference>
<accession>A0A0L8VF71</accession>
<keyword evidence="5" id="KW-0378">Hydrolase</keyword>
<keyword evidence="4" id="KW-0547">Nucleotide-binding</keyword>
<comment type="similarity">
    <text evidence="6">Belongs to the HepT RNase toxin family.</text>
</comment>
<evidence type="ECO:0000256" key="6">
    <source>
        <dbReference type="ARBA" id="ARBA00024207"/>
    </source>
</evidence>
<dbReference type="GO" id="GO:0016787">
    <property type="term" value="F:hydrolase activity"/>
    <property type="evidence" value="ECO:0007669"/>
    <property type="project" value="UniProtKB-KW"/>
</dbReference>
<dbReference type="STRING" id="1409788.NC99_00720"/>
<keyword evidence="1" id="KW-0597">Phosphoprotein</keyword>
<evidence type="ECO:0000256" key="5">
    <source>
        <dbReference type="ARBA" id="ARBA00022801"/>
    </source>
</evidence>
<evidence type="ECO:0000256" key="2">
    <source>
        <dbReference type="ARBA" id="ARBA00022649"/>
    </source>
</evidence>
<evidence type="ECO:0000256" key="3">
    <source>
        <dbReference type="ARBA" id="ARBA00022722"/>
    </source>
</evidence>
<keyword evidence="2" id="KW-1277">Toxin-antitoxin system</keyword>
<dbReference type="Pfam" id="PF01934">
    <property type="entry name" value="HepT-like"/>
    <property type="match status" value="1"/>
</dbReference>
<dbReference type="OrthoDB" id="9810538at2"/>
<gene>
    <name evidence="7" type="ORF">NC99_00720</name>
</gene>